<name>A0ABR8RE93_9BACI</name>
<dbReference type="Proteomes" id="UP000640786">
    <property type="component" value="Unassembled WGS sequence"/>
</dbReference>
<feature type="domain" description="HTH arsR-type" evidence="5">
    <location>
        <begin position="22"/>
        <end position="117"/>
    </location>
</feature>
<dbReference type="InterPro" id="IPR011991">
    <property type="entry name" value="ArsR-like_HTH"/>
</dbReference>
<keyword evidence="3" id="KW-0804">Transcription</keyword>
<dbReference type="Pfam" id="PF01022">
    <property type="entry name" value="HTH_5"/>
    <property type="match status" value="1"/>
</dbReference>
<keyword evidence="2" id="KW-0238">DNA-binding</keyword>
<keyword evidence="4" id="KW-0105">Cadmium resistance</keyword>
<dbReference type="CDD" id="cd00090">
    <property type="entry name" value="HTH_ARSR"/>
    <property type="match status" value="1"/>
</dbReference>
<dbReference type="SUPFAM" id="SSF46785">
    <property type="entry name" value="Winged helix' DNA-binding domain"/>
    <property type="match status" value="1"/>
</dbReference>
<dbReference type="InterPro" id="IPR036388">
    <property type="entry name" value="WH-like_DNA-bd_sf"/>
</dbReference>
<dbReference type="Gene3D" id="1.10.10.10">
    <property type="entry name" value="Winged helix-like DNA-binding domain superfamily/Winged helix DNA-binding domain"/>
    <property type="match status" value="1"/>
</dbReference>
<dbReference type="NCBIfam" id="NF033788">
    <property type="entry name" value="HTH_metalloreg"/>
    <property type="match status" value="1"/>
</dbReference>
<evidence type="ECO:0000313" key="6">
    <source>
        <dbReference type="EMBL" id="MBD7946111.1"/>
    </source>
</evidence>
<dbReference type="RefSeq" id="WP_154312196.1">
    <property type="nucleotide sequence ID" value="NZ_JACSQO010000013.1"/>
</dbReference>
<keyword evidence="1" id="KW-0805">Transcription regulation</keyword>
<organism evidence="6 7">
    <name type="scientific">Psychrobacillus faecigallinarum</name>
    <dbReference type="NCBI Taxonomy" id="2762235"/>
    <lineage>
        <taxon>Bacteria</taxon>
        <taxon>Bacillati</taxon>
        <taxon>Bacillota</taxon>
        <taxon>Bacilli</taxon>
        <taxon>Bacillales</taxon>
        <taxon>Bacillaceae</taxon>
        <taxon>Psychrobacillus</taxon>
    </lineage>
</organism>
<dbReference type="PROSITE" id="PS50987">
    <property type="entry name" value="HTH_ARSR_2"/>
    <property type="match status" value="1"/>
</dbReference>
<evidence type="ECO:0000256" key="4">
    <source>
        <dbReference type="ARBA" id="ARBA00043263"/>
    </source>
</evidence>
<evidence type="ECO:0000256" key="2">
    <source>
        <dbReference type="ARBA" id="ARBA00023125"/>
    </source>
</evidence>
<dbReference type="InterPro" id="IPR051011">
    <property type="entry name" value="Metal_resp_trans_reg"/>
</dbReference>
<dbReference type="PRINTS" id="PR00778">
    <property type="entry name" value="HTHARSR"/>
</dbReference>
<evidence type="ECO:0000313" key="7">
    <source>
        <dbReference type="Proteomes" id="UP000640786"/>
    </source>
</evidence>
<dbReference type="PROSITE" id="PS00846">
    <property type="entry name" value="HTH_ARSR_1"/>
    <property type="match status" value="1"/>
</dbReference>
<keyword evidence="7" id="KW-1185">Reference proteome</keyword>
<dbReference type="InterPro" id="IPR018334">
    <property type="entry name" value="ArsR_HTH"/>
</dbReference>
<dbReference type="InterPro" id="IPR001845">
    <property type="entry name" value="HTH_ArsR_DNA-bd_dom"/>
</dbReference>
<comment type="caution">
    <text evidence="6">The sequence shown here is derived from an EMBL/GenBank/DDBJ whole genome shotgun (WGS) entry which is preliminary data.</text>
</comment>
<evidence type="ECO:0000256" key="3">
    <source>
        <dbReference type="ARBA" id="ARBA00023163"/>
    </source>
</evidence>
<evidence type="ECO:0000256" key="1">
    <source>
        <dbReference type="ARBA" id="ARBA00023015"/>
    </source>
</evidence>
<gene>
    <name evidence="6" type="ORF">H9650_18555</name>
</gene>
<dbReference type="PANTHER" id="PTHR43132">
    <property type="entry name" value="ARSENICAL RESISTANCE OPERON REPRESSOR ARSR-RELATED"/>
    <property type="match status" value="1"/>
</dbReference>
<reference evidence="6 7" key="1">
    <citation type="submission" date="2020-08" db="EMBL/GenBank/DDBJ databases">
        <title>A Genomic Blueprint of the Chicken Gut Microbiome.</title>
        <authorList>
            <person name="Gilroy R."/>
            <person name="Ravi A."/>
            <person name="Getino M."/>
            <person name="Pursley I."/>
            <person name="Horton D.L."/>
            <person name="Alikhan N.-F."/>
            <person name="Baker D."/>
            <person name="Gharbi K."/>
            <person name="Hall N."/>
            <person name="Watson M."/>
            <person name="Adriaenssens E.M."/>
            <person name="Foster-Nyarko E."/>
            <person name="Jarju S."/>
            <person name="Secka A."/>
            <person name="Antonio M."/>
            <person name="Oren A."/>
            <person name="Chaudhuri R."/>
            <person name="La Ragione R.M."/>
            <person name="Hildebrand F."/>
            <person name="Pallen M.J."/>
        </authorList>
    </citation>
    <scope>NUCLEOTIDE SEQUENCE [LARGE SCALE GENOMIC DNA]</scope>
    <source>
        <strain evidence="6 7">Sa2BUA9</strain>
    </source>
</reference>
<dbReference type="PANTHER" id="PTHR43132:SF6">
    <property type="entry name" value="HTH-TYPE TRANSCRIPTIONAL REPRESSOR CZRA"/>
    <property type="match status" value="1"/>
</dbReference>
<dbReference type="SMART" id="SM00418">
    <property type="entry name" value="HTH_ARSR"/>
    <property type="match status" value="1"/>
</dbReference>
<evidence type="ECO:0000259" key="5">
    <source>
        <dbReference type="PROSITE" id="PS50987"/>
    </source>
</evidence>
<sequence length="125" mass="14111">MQSKDICDVTKVNEKIVGEVKQQLPDLTKVVTLFKALADETRLKIAYALTIEEELCVCDVSEIIGSSVATASHHLRFLRDLSLAKSRRKGKLVYYSLADHHVNELVKIAYEHSVEEELGSNEQLR</sequence>
<proteinExistence type="predicted"/>
<accession>A0ABR8RE93</accession>
<dbReference type="EMBL" id="JACSQO010000013">
    <property type="protein sequence ID" value="MBD7946111.1"/>
    <property type="molecule type" value="Genomic_DNA"/>
</dbReference>
<protein>
    <submittedName>
        <fullName evidence="6">Winged helix-turn-helix transcriptional regulator</fullName>
    </submittedName>
</protein>
<dbReference type="InterPro" id="IPR036390">
    <property type="entry name" value="WH_DNA-bd_sf"/>
</dbReference>